<dbReference type="Gene3D" id="3.30.300.160">
    <property type="entry name" value="Type II secretion system, protein E, N-terminal domain"/>
    <property type="match status" value="1"/>
</dbReference>
<protein>
    <recommendedName>
        <fullName evidence="4">Bacterial type II secretion system protein E domain-containing protein</fullName>
    </recommendedName>
</protein>
<sequence>MHISENNLKNILMGSGVVSDAQFETAKEEAQRSNRMVENVLIGKGDITEAYFAEIVSNYFNVPVVNFNTTKVDDAALHLLPETFSKTKRIAVFSVDEKSRTAKVAMEDPGDLRAIALAEVKLQMKVEPHLAMPSSMKVVFKEYKKDIYKEFDAIIAESITAALESGGLKNAEKMAEFVPIVTITDGIIEYAVVSGASDIHVERLSEKVLVRYRVDGILRDIVELPKEVDEAIIARIKILSGLSIDVHFTPQDGRFKFKLEDQSIDVRVSVMPTFYGEKVVMRLLRGSIRPLNLSELGLSESDIAIVHQSTQKTFGMILVTGPTGSGKTTTLYAVLHTINTPDVNIATIEDPIEYDVARLNQTQVNPKAGITFANGLRSLMRQNPDIIMVGEIRDDETVGIALNAAMTGHLVLSTLHTNDAPTAIPRLIDMGGEPFLVANTLNLVIAQRLVRRICPSCVTSYAPGPDIAASIKKQLAFTVHAEETKIPTQLYKGRGCNVCSNTGYTGQVGIFEILNVGPTIKALIKPGMSIEELRTLARKEGMRTMFEDGLAKAEAGATTIAEVFRVIME</sequence>
<dbReference type="PANTHER" id="PTHR30258">
    <property type="entry name" value="TYPE II SECRETION SYSTEM PROTEIN GSPE-RELATED"/>
    <property type="match status" value="1"/>
</dbReference>
<name>A0A1F5BUL9_9BACT</name>
<keyword evidence="3" id="KW-0067">ATP-binding</keyword>
<dbReference type="PROSITE" id="PS00662">
    <property type="entry name" value="T2SP_E"/>
    <property type="match status" value="1"/>
</dbReference>
<evidence type="ECO:0000313" key="5">
    <source>
        <dbReference type="EMBL" id="OGD34300.1"/>
    </source>
</evidence>
<evidence type="ECO:0000256" key="3">
    <source>
        <dbReference type="ARBA" id="ARBA00022840"/>
    </source>
</evidence>
<dbReference type="InterPro" id="IPR001482">
    <property type="entry name" value="T2SS/T4SS_dom"/>
</dbReference>
<dbReference type="InterPro" id="IPR037257">
    <property type="entry name" value="T2SS_E_N_sf"/>
</dbReference>
<dbReference type="GO" id="GO:0016887">
    <property type="term" value="F:ATP hydrolysis activity"/>
    <property type="evidence" value="ECO:0007669"/>
    <property type="project" value="TreeGrafter"/>
</dbReference>
<dbReference type="STRING" id="1797298.A2988_02105"/>
<dbReference type="Proteomes" id="UP000176650">
    <property type="component" value="Unassembled WGS sequence"/>
</dbReference>
<dbReference type="SUPFAM" id="SSF160246">
    <property type="entry name" value="EspE N-terminal domain-like"/>
    <property type="match status" value="1"/>
</dbReference>
<dbReference type="FunFam" id="3.40.50.300:FF:000398">
    <property type="entry name" value="Type IV pilus assembly ATPase PilB"/>
    <property type="match status" value="1"/>
</dbReference>
<dbReference type="PANTHER" id="PTHR30258:SF3">
    <property type="entry name" value="SLL1921 PROTEIN"/>
    <property type="match status" value="1"/>
</dbReference>
<evidence type="ECO:0000313" key="6">
    <source>
        <dbReference type="Proteomes" id="UP000176650"/>
    </source>
</evidence>
<feature type="domain" description="Bacterial type II secretion system protein E" evidence="4">
    <location>
        <begin position="380"/>
        <end position="394"/>
    </location>
</feature>
<dbReference type="InterPro" id="IPR007831">
    <property type="entry name" value="T2SS_GspE_N"/>
</dbReference>
<accession>A0A1F5BUL9</accession>
<dbReference type="Gene3D" id="3.40.50.300">
    <property type="entry name" value="P-loop containing nucleotide triphosphate hydrolases"/>
    <property type="match status" value="1"/>
</dbReference>
<dbReference type="Gene3D" id="3.30.450.90">
    <property type="match status" value="1"/>
</dbReference>
<dbReference type="SMART" id="SM00382">
    <property type="entry name" value="AAA"/>
    <property type="match status" value="1"/>
</dbReference>
<organism evidence="5 6">
    <name type="scientific">Candidatus Azambacteria bacterium RIFCSPLOWO2_01_FULL_46_25</name>
    <dbReference type="NCBI Taxonomy" id="1797298"/>
    <lineage>
        <taxon>Bacteria</taxon>
        <taxon>Candidatus Azamiibacteriota</taxon>
    </lineage>
</organism>
<dbReference type="InterPro" id="IPR003593">
    <property type="entry name" value="AAA+_ATPase"/>
</dbReference>
<gene>
    <name evidence="5" type="ORF">A2988_02105</name>
</gene>
<evidence type="ECO:0000259" key="4">
    <source>
        <dbReference type="PROSITE" id="PS00662"/>
    </source>
</evidence>
<dbReference type="InterPro" id="IPR027417">
    <property type="entry name" value="P-loop_NTPase"/>
</dbReference>
<dbReference type="AlphaFoldDB" id="A0A1F5BUL9"/>
<comment type="similarity">
    <text evidence="1">Belongs to the GSP E family.</text>
</comment>
<reference evidence="5 6" key="1">
    <citation type="journal article" date="2016" name="Nat. Commun.">
        <title>Thousands of microbial genomes shed light on interconnected biogeochemical processes in an aquifer system.</title>
        <authorList>
            <person name="Anantharaman K."/>
            <person name="Brown C.T."/>
            <person name="Hug L.A."/>
            <person name="Sharon I."/>
            <person name="Castelle C.J."/>
            <person name="Probst A.J."/>
            <person name="Thomas B.C."/>
            <person name="Singh A."/>
            <person name="Wilkins M.J."/>
            <person name="Karaoz U."/>
            <person name="Brodie E.L."/>
            <person name="Williams K.H."/>
            <person name="Hubbard S.S."/>
            <person name="Banfield J.F."/>
        </authorList>
    </citation>
    <scope>NUCLEOTIDE SEQUENCE [LARGE SCALE GENOMIC DNA]</scope>
</reference>
<evidence type="ECO:0000256" key="2">
    <source>
        <dbReference type="ARBA" id="ARBA00022741"/>
    </source>
</evidence>
<dbReference type="Pfam" id="PF05157">
    <property type="entry name" value="MshEN"/>
    <property type="match status" value="1"/>
</dbReference>
<dbReference type="Pfam" id="PF00437">
    <property type="entry name" value="T2SSE"/>
    <property type="match status" value="1"/>
</dbReference>
<comment type="caution">
    <text evidence="5">The sequence shown here is derived from an EMBL/GenBank/DDBJ whole genome shotgun (WGS) entry which is preliminary data.</text>
</comment>
<dbReference type="CDD" id="cd01129">
    <property type="entry name" value="PulE-GspE-like"/>
    <property type="match status" value="1"/>
</dbReference>
<dbReference type="EMBL" id="MEYS01000001">
    <property type="protein sequence ID" value="OGD34300.1"/>
    <property type="molecule type" value="Genomic_DNA"/>
</dbReference>
<dbReference type="GO" id="GO:0005886">
    <property type="term" value="C:plasma membrane"/>
    <property type="evidence" value="ECO:0007669"/>
    <property type="project" value="TreeGrafter"/>
</dbReference>
<dbReference type="GO" id="GO:0005524">
    <property type="term" value="F:ATP binding"/>
    <property type="evidence" value="ECO:0007669"/>
    <property type="project" value="UniProtKB-KW"/>
</dbReference>
<dbReference type="SUPFAM" id="SSF52540">
    <property type="entry name" value="P-loop containing nucleoside triphosphate hydrolases"/>
    <property type="match status" value="1"/>
</dbReference>
<evidence type="ECO:0000256" key="1">
    <source>
        <dbReference type="ARBA" id="ARBA00006611"/>
    </source>
</evidence>
<keyword evidence="2" id="KW-0547">Nucleotide-binding</keyword>
<proteinExistence type="inferred from homology"/>